<dbReference type="AlphaFoldDB" id="Q6MVK3"/>
<protein>
    <submittedName>
        <fullName evidence="3">Uncharacterized protein B8J22.200</fullName>
    </submittedName>
</protein>
<organism evidence="3">
    <name type="scientific">Neurospora crassa</name>
    <dbReference type="NCBI Taxonomy" id="5141"/>
    <lineage>
        <taxon>Eukaryota</taxon>
        <taxon>Fungi</taxon>
        <taxon>Dikarya</taxon>
        <taxon>Ascomycota</taxon>
        <taxon>Pezizomycotina</taxon>
        <taxon>Sordariomycetes</taxon>
        <taxon>Sordariomycetidae</taxon>
        <taxon>Sordariales</taxon>
        <taxon>Sordariaceae</taxon>
        <taxon>Neurospora</taxon>
    </lineage>
</organism>
<evidence type="ECO:0000313" key="3">
    <source>
        <dbReference type="EMBL" id="CAE76295.1"/>
    </source>
</evidence>
<dbReference type="EMBL" id="BX842627">
    <property type="protein sequence ID" value="CAE76295.1"/>
    <property type="molecule type" value="Genomic_DNA"/>
</dbReference>
<dbReference type="InterPro" id="IPR011990">
    <property type="entry name" value="TPR-like_helical_dom_sf"/>
</dbReference>
<dbReference type="GO" id="GO:0016020">
    <property type="term" value="C:membrane"/>
    <property type="evidence" value="ECO:0007669"/>
    <property type="project" value="TreeGrafter"/>
</dbReference>
<dbReference type="GO" id="GO:0046486">
    <property type="term" value="P:glycerolipid metabolic process"/>
    <property type="evidence" value="ECO:0007669"/>
    <property type="project" value="UniProtKB-ARBA"/>
</dbReference>
<dbReference type="SUPFAM" id="SSF52151">
    <property type="entry name" value="FabD/lysophospholipase-like"/>
    <property type="match status" value="1"/>
</dbReference>
<comment type="caution">
    <text evidence="1">Lacks conserved residue(s) required for the propagation of feature annotation.</text>
</comment>
<dbReference type="Gene3D" id="3.40.1090.10">
    <property type="entry name" value="Cytosolic phospholipase A2 catalytic domain"/>
    <property type="match status" value="1"/>
</dbReference>
<dbReference type="PROSITE" id="PS51635">
    <property type="entry name" value="PNPLA"/>
    <property type="match status" value="1"/>
</dbReference>
<feature type="compositionally biased region" description="Basic and acidic residues" evidence="2">
    <location>
        <begin position="318"/>
        <end position="327"/>
    </location>
</feature>
<name>Q6MVK3_NEUCS</name>
<dbReference type="OMA" id="PCDYFHL"/>
<proteinExistence type="predicted"/>
<dbReference type="InterPro" id="IPR016035">
    <property type="entry name" value="Acyl_Trfase/lysoPLipase"/>
</dbReference>
<dbReference type="CDD" id="cd07216">
    <property type="entry name" value="Pat17_PNPLA8_PNPLA9_like3"/>
    <property type="match status" value="1"/>
</dbReference>
<sequence>MSSDDEIVNILSLDGGGVRALSEVMMLDRIMKRIQEKQGLAEMPKPCDYFHLIGGIGTGGIAAILFGRLRMTTTEALTGYENIASEIFSTRKRRLEFSVDFREEKVEKGMKNIMKGRNDGTQMRDEKGERSTGKSFVVARRSDGSLRRIRAYRHEQNQLDFTIYEAARATAASIESSGDRYFSDETKDYKNPIREVLEEATEVLENTAKVGCVLSLGAGTKDIHHRDELTKDGKKRHTEKTNSDMKRRFANVPDTYFRLNVYDMADKVEANKSHEIPAVKSETERWLGTSAMRGVIDRIADVLIKGTTSGVTVDKLTLDEINPKPKQEEEETVESPPAQSVSHANTNSNQLIDYNNNDMDPNDPTYLSEQAALWAQYSEYASALGPSSSESLVLLHRIFKHMLTHEHLSCSLRVAEEGYKRSLARHGPPSAITALTTCSHLGDVITALTLLGEFARAHDLLEGLVGIFVKTLGPEHINTQQAMETLEELKERKRQREWGMGRAMSIMRKHEDWVRGRPEAVLRAEVGDAGYEQKDRDYVNAVAVYAEIPVMDACRAKGGCKETGFREVDEKLAIGGRTSKDVEMEMGLVDDFS</sequence>
<accession>Q6MVK3</accession>
<feature type="region of interest" description="Disordered" evidence="2">
    <location>
        <begin position="318"/>
        <end position="353"/>
    </location>
</feature>
<feature type="compositionally biased region" description="Polar residues" evidence="2">
    <location>
        <begin position="337"/>
        <end position="352"/>
    </location>
</feature>
<reference evidence="3" key="2">
    <citation type="submission" date="2003-11" db="EMBL/GenBank/DDBJ databases">
        <authorList>
            <person name="Schulte U."/>
            <person name="Aign V."/>
            <person name="Hoheisel J."/>
            <person name="Brandt P."/>
            <person name="Fartmann B."/>
            <person name="Holland R."/>
            <person name="Nyakatura G."/>
            <person name="Mewes H.W."/>
            <person name="Mannhaupt G."/>
        </authorList>
    </citation>
    <scope>NUCLEOTIDE SEQUENCE</scope>
</reference>
<reference evidence="3" key="1">
    <citation type="submission" date="2003-11" db="EMBL/GenBank/DDBJ databases">
        <authorList>
            <person name="German Neurospora genome project"/>
        </authorList>
    </citation>
    <scope>NUCLEOTIDE SEQUENCE</scope>
</reference>
<dbReference type="HOGENOM" id="CLU_475801_0_0_1"/>
<dbReference type="OrthoDB" id="1658288at2759"/>
<dbReference type="GO" id="GO:0047499">
    <property type="term" value="F:calcium-independent phospholipase A2 activity"/>
    <property type="evidence" value="ECO:0007669"/>
    <property type="project" value="TreeGrafter"/>
</dbReference>
<dbReference type="GO" id="GO:0019369">
    <property type="term" value="P:arachidonate metabolic process"/>
    <property type="evidence" value="ECO:0007669"/>
    <property type="project" value="TreeGrafter"/>
</dbReference>
<evidence type="ECO:0000256" key="1">
    <source>
        <dbReference type="PROSITE-ProRule" id="PRU01161"/>
    </source>
</evidence>
<evidence type="ECO:0000256" key="2">
    <source>
        <dbReference type="SAM" id="MobiDB-lite"/>
    </source>
</evidence>
<dbReference type="VEuPathDB" id="FungiDB:NCU09245"/>
<dbReference type="InterPro" id="IPR002641">
    <property type="entry name" value="PNPLA_dom"/>
</dbReference>
<dbReference type="SMR" id="Q6MVK3"/>
<dbReference type="PANTHER" id="PTHR24185">
    <property type="entry name" value="CALCIUM-INDEPENDENT PHOSPHOLIPASE A2-GAMMA"/>
    <property type="match status" value="1"/>
</dbReference>
<gene>
    <name evidence="3" type="primary">B8J22.200</name>
</gene>
<dbReference type="Gene3D" id="1.25.40.10">
    <property type="entry name" value="Tetratricopeptide repeat domain"/>
    <property type="match status" value="1"/>
</dbReference>
<dbReference type="eggNOG" id="KOG4231">
    <property type="taxonomic scope" value="Eukaryota"/>
</dbReference>
<dbReference type="PANTHER" id="PTHR24185:SF1">
    <property type="entry name" value="CALCIUM-INDEPENDENT PHOSPHOLIPASE A2-GAMMA"/>
    <property type="match status" value="1"/>
</dbReference>